<dbReference type="AlphaFoldDB" id="C0EP87"/>
<dbReference type="GO" id="GO:0006355">
    <property type="term" value="P:regulation of DNA-templated transcription"/>
    <property type="evidence" value="ECO:0007669"/>
    <property type="project" value="InterPro"/>
</dbReference>
<evidence type="ECO:0000313" key="2">
    <source>
        <dbReference type="Proteomes" id="UP000004457"/>
    </source>
</evidence>
<organism evidence="1 2">
    <name type="scientific">Neisseria flavescens NRL30031/H210</name>
    <dbReference type="NCBI Taxonomy" id="546264"/>
    <lineage>
        <taxon>Bacteria</taxon>
        <taxon>Pseudomonadati</taxon>
        <taxon>Pseudomonadota</taxon>
        <taxon>Betaproteobacteria</taxon>
        <taxon>Neisseriales</taxon>
        <taxon>Neisseriaceae</taxon>
        <taxon>Neisseria</taxon>
    </lineage>
</organism>
<name>C0EP87_NEIFL</name>
<dbReference type="RefSeq" id="WP_003681042.1">
    <property type="nucleotide sequence ID" value="NZ_ACEN01000080.1"/>
</dbReference>
<accession>C0EP87</accession>
<dbReference type="Proteomes" id="UP000004457">
    <property type="component" value="Unassembled WGS sequence"/>
</dbReference>
<evidence type="ECO:0008006" key="3">
    <source>
        <dbReference type="Google" id="ProtNLM"/>
    </source>
</evidence>
<dbReference type="EMBL" id="ACEN01000080">
    <property type="protein sequence ID" value="EEG33211.1"/>
    <property type="molecule type" value="Genomic_DNA"/>
</dbReference>
<gene>
    <name evidence="1" type="ORF">NEIFLAOT_01777</name>
</gene>
<dbReference type="eggNOG" id="ENOG503199W">
    <property type="taxonomic scope" value="Bacteria"/>
</dbReference>
<comment type="caution">
    <text evidence="1">The sequence shown here is derived from an EMBL/GenBank/DDBJ whole genome shotgun (WGS) entry which is preliminary data.</text>
</comment>
<keyword evidence="2" id="KW-1185">Reference proteome</keyword>
<sequence>MQTVATRPTAKQIRTEKMSKMPTETRLMLIHGNTHIPLETVAKEYLNLSPEVARRKANAQSLPWPVISADGNKKSPKFVSVSALAEWLDQIESKAKDEWAKVRN</sequence>
<proteinExistence type="predicted"/>
<protein>
    <recommendedName>
        <fullName evidence="3">Pyocin activator protein PrtN</fullName>
    </recommendedName>
</protein>
<dbReference type="InterPro" id="IPR020518">
    <property type="entry name" value="Tscrpt_reg_PrtN"/>
</dbReference>
<dbReference type="Pfam" id="PF11112">
    <property type="entry name" value="PyocinActivator"/>
    <property type="match status" value="1"/>
</dbReference>
<reference evidence="1 2" key="1">
    <citation type="submission" date="2009-01" db="EMBL/GenBank/DDBJ databases">
        <authorList>
            <person name="Fulton L."/>
            <person name="Clifton S."/>
            <person name="Chinwalla A.T."/>
            <person name="Mitreva M."/>
            <person name="Sodergren E."/>
            <person name="Weinstock G."/>
            <person name="Clifton S."/>
            <person name="Dooling D.J."/>
            <person name="Fulton B."/>
            <person name="Minx P."/>
            <person name="Pepin K.H."/>
            <person name="Johnson M."/>
            <person name="Bhonagiri V."/>
            <person name="Nash W.E."/>
            <person name="Mardis E.R."/>
            <person name="Wilson R.K."/>
        </authorList>
    </citation>
    <scope>NUCLEOTIDE SEQUENCE [LARGE SCALE GENOMIC DNA]</scope>
    <source>
        <strain evidence="1 2">NRL30031/H210</strain>
    </source>
</reference>
<evidence type="ECO:0000313" key="1">
    <source>
        <dbReference type="EMBL" id="EEG33211.1"/>
    </source>
</evidence>